<dbReference type="Gene3D" id="3.40.50.150">
    <property type="entry name" value="Vaccinia Virus protein VP39"/>
    <property type="match status" value="1"/>
</dbReference>
<comment type="caution">
    <text evidence="3">The sequence shown here is derived from an EMBL/GenBank/DDBJ whole genome shotgun (WGS) entry which is preliminary data.</text>
</comment>
<dbReference type="EMBL" id="BAAAZH010000032">
    <property type="protein sequence ID" value="GAA4128325.1"/>
    <property type="molecule type" value="Genomic_DNA"/>
</dbReference>
<evidence type="ECO:0000256" key="1">
    <source>
        <dbReference type="HAMAP-Rule" id="MF_01584"/>
    </source>
</evidence>
<dbReference type="InterPro" id="IPR041698">
    <property type="entry name" value="Methyltransf_25"/>
</dbReference>
<gene>
    <name evidence="3" type="ORF">GCM10022215_39680</name>
</gene>
<proteinExistence type="inferred from homology"/>
<dbReference type="PANTHER" id="PTHR38768:SF1">
    <property type="entry name" value="UPF0502 PROTEIN YCEH"/>
    <property type="match status" value="1"/>
</dbReference>
<dbReference type="InterPro" id="IPR036390">
    <property type="entry name" value="WH_DNA-bd_sf"/>
</dbReference>
<accession>A0ABP7XZL5</accession>
<dbReference type="HAMAP" id="MF_01584">
    <property type="entry name" value="UPF0502"/>
    <property type="match status" value="1"/>
</dbReference>
<dbReference type="RefSeq" id="WP_344735247.1">
    <property type="nucleotide sequence ID" value="NZ_BAAAZH010000032.1"/>
</dbReference>
<dbReference type="InterPro" id="IPR036388">
    <property type="entry name" value="WH-like_DNA-bd_sf"/>
</dbReference>
<dbReference type="SUPFAM" id="SSF53335">
    <property type="entry name" value="S-adenosyl-L-methionine-dependent methyltransferases"/>
    <property type="match status" value="1"/>
</dbReference>
<dbReference type="Pfam" id="PF13649">
    <property type="entry name" value="Methyltransf_25"/>
    <property type="match status" value="1"/>
</dbReference>
<evidence type="ECO:0000313" key="4">
    <source>
        <dbReference type="Proteomes" id="UP001501495"/>
    </source>
</evidence>
<evidence type="ECO:0000259" key="2">
    <source>
        <dbReference type="Pfam" id="PF13649"/>
    </source>
</evidence>
<dbReference type="CDD" id="cd02440">
    <property type="entry name" value="AdoMet_MTases"/>
    <property type="match status" value="1"/>
</dbReference>
<sequence length="405" mass="44307">MIELDPVEQRILGSLLEKQVTVPATYPLTLNALRSACNQTSSREPVMDLDERTLEETAKRLKDRELLRIVWSDSGRRTLKYHQTLEERLGIDEAERAVLTVLLLRGAQSPGELRTRTERLHPFADRDAVEATLQELAARPEPLVRRLDRRPREQDHRWVHLLGETAGADAVAVVPAAAAGTEEVLREGAAARDARVVATYDAIAEPYAATLVPELEQLPFERWLLGRIAEEALAHGGPVVEVGSGPGHITAHLAGLGLEARGVDLSPGMVAEARRRFPDGDYRVGDLRQLMRPERAAGWSAVLAWYSLIHLAGSELPDAVAALARPLAPGGVLVLALHAGAGVKHQPVWFEHQVDVDIALHDQAEVAAVLTAAGLVDLEWYRRGPIAARNEATERLYVLARRAAG</sequence>
<feature type="domain" description="Methyltransferase" evidence="2">
    <location>
        <begin position="239"/>
        <end position="331"/>
    </location>
</feature>
<dbReference type="Gene3D" id="1.10.10.10">
    <property type="entry name" value="Winged helix-like DNA-binding domain superfamily/Winged helix DNA-binding domain"/>
    <property type="match status" value="2"/>
</dbReference>
<keyword evidence="4" id="KW-1185">Reference proteome</keyword>
<dbReference type="PANTHER" id="PTHR38768">
    <property type="entry name" value="UPF0502 PROTEIN YCEH"/>
    <property type="match status" value="1"/>
</dbReference>
<dbReference type="InterPro" id="IPR029063">
    <property type="entry name" value="SAM-dependent_MTases_sf"/>
</dbReference>
<name>A0ABP7XZL5_9ACTN</name>
<organism evidence="3 4">
    <name type="scientific">Nocardioides fonticola</name>
    <dbReference type="NCBI Taxonomy" id="450363"/>
    <lineage>
        <taxon>Bacteria</taxon>
        <taxon>Bacillati</taxon>
        <taxon>Actinomycetota</taxon>
        <taxon>Actinomycetes</taxon>
        <taxon>Propionibacteriales</taxon>
        <taxon>Nocardioidaceae</taxon>
        <taxon>Nocardioides</taxon>
    </lineage>
</organism>
<evidence type="ECO:0000313" key="3">
    <source>
        <dbReference type="EMBL" id="GAA4128325.1"/>
    </source>
</evidence>
<reference evidence="4" key="1">
    <citation type="journal article" date="2019" name="Int. J. Syst. Evol. Microbiol.">
        <title>The Global Catalogue of Microorganisms (GCM) 10K type strain sequencing project: providing services to taxonomists for standard genome sequencing and annotation.</title>
        <authorList>
            <consortium name="The Broad Institute Genomics Platform"/>
            <consortium name="The Broad Institute Genome Sequencing Center for Infectious Disease"/>
            <person name="Wu L."/>
            <person name="Ma J."/>
        </authorList>
    </citation>
    <scope>NUCLEOTIDE SEQUENCE [LARGE SCALE GENOMIC DNA]</scope>
    <source>
        <strain evidence="4">JCM 16703</strain>
    </source>
</reference>
<dbReference type="Pfam" id="PF04337">
    <property type="entry name" value="DUF480"/>
    <property type="match status" value="1"/>
</dbReference>
<dbReference type="Proteomes" id="UP001501495">
    <property type="component" value="Unassembled WGS sequence"/>
</dbReference>
<protein>
    <recommendedName>
        <fullName evidence="2">Methyltransferase domain-containing protein</fullName>
    </recommendedName>
</protein>
<dbReference type="InterPro" id="IPR007432">
    <property type="entry name" value="DUF480"/>
</dbReference>
<comment type="similarity">
    <text evidence="1">Belongs to the UPF0502 family.</text>
</comment>
<dbReference type="SUPFAM" id="SSF46785">
    <property type="entry name" value="Winged helix' DNA-binding domain"/>
    <property type="match status" value="2"/>
</dbReference>